<evidence type="ECO:0000313" key="10">
    <source>
        <dbReference type="Proteomes" id="UP000636800"/>
    </source>
</evidence>
<evidence type="ECO:0000256" key="2">
    <source>
        <dbReference type="ARBA" id="ARBA00007590"/>
    </source>
</evidence>
<dbReference type="OrthoDB" id="5620at2759"/>
<dbReference type="Proteomes" id="UP000639772">
    <property type="component" value="Chromosome 1"/>
</dbReference>
<feature type="transmembrane region" description="Helical" evidence="7">
    <location>
        <begin position="88"/>
        <end position="109"/>
    </location>
</feature>
<evidence type="ECO:0000313" key="9">
    <source>
        <dbReference type="EMBL" id="KAG0502024.1"/>
    </source>
</evidence>
<reference evidence="10 11" key="1">
    <citation type="journal article" date="2020" name="Nat. Food">
        <title>A phased Vanilla planifolia genome enables genetic improvement of flavour and production.</title>
        <authorList>
            <person name="Hasing T."/>
            <person name="Tang H."/>
            <person name="Brym M."/>
            <person name="Khazi F."/>
            <person name="Huang T."/>
            <person name="Chambers A.H."/>
        </authorList>
    </citation>
    <scope>NUCLEOTIDE SEQUENCE [LARGE SCALE GENOMIC DNA]</scope>
    <source>
        <tissue evidence="8">Leaf</tissue>
    </source>
</reference>
<dbReference type="GO" id="GO:0009706">
    <property type="term" value="C:chloroplast inner membrane"/>
    <property type="evidence" value="ECO:0007669"/>
    <property type="project" value="TreeGrafter"/>
</dbReference>
<accession>A0A835PCD8</accession>
<dbReference type="FunFam" id="1.10.10.1740:FF:000002">
    <property type="entry name" value="Transmembrane protein 14C"/>
    <property type="match status" value="1"/>
</dbReference>
<evidence type="ECO:0000256" key="3">
    <source>
        <dbReference type="ARBA" id="ARBA00022692"/>
    </source>
</evidence>
<feature type="region of interest" description="Disordered" evidence="6">
    <location>
        <begin position="1"/>
        <end position="24"/>
    </location>
</feature>
<dbReference type="InterPro" id="IPR005349">
    <property type="entry name" value="TMEM14"/>
</dbReference>
<name>A0A835PCD8_VANPL</name>
<dbReference type="EMBL" id="JADCNL010000244">
    <property type="protein sequence ID" value="KAG0448953.1"/>
    <property type="molecule type" value="Genomic_DNA"/>
</dbReference>
<dbReference type="PANTHER" id="PTHR12668">
    <property type="entry name" value="TRANSMEMBRANE PROTEIN 14, 15"/>
    <property type="match status" value="1"/>
</dbReference>
<evidence type="ECO:0000256" key="4">
    <source>
        <dbReference type="ARBA" id="ARBA00022989"/>
    </source>
</evidence>
<keyword evidence="5 7" id="KW-0472">Membrane</keyword>
<sequence length="142" mass="14881">MRGKKWRERRPSETADPLNGEDGEVSGVAKMGSGMSMSQKLTLGYAALVGVGGFMGYIKRGSHPSLVAGGGSAVLLYYVYTQLPMRPAFASSLGLGLSAVLLAIMGSRFKRSGKIFPAGVVSVVSFIMAGGYLHGILRSLHA</sequence>
<evidence type="ECO:0000256" key="6">
    <source>
        <dbReference type="SAM" id="MobiDB-lite"/>
    </source>
</evidence>
<feature type="transmembrane region" description="Helical" evidence="7">
    <location>
        <begin position="115"/>
        <end position="137"/>
    </location>
</feature>
<comment type="caution">
    <text evidence="8">The sequence shown here is derived from an EMBL/GenBank/DDBJ whole genome shotgun (WGS) entry which is preliminary data.</text>
</comment>
<keyword evidence="10" id="KW-1185">Reference proteome</keyword>
<keyword evidence="4 7" id="KW-1133">Transmembrane helix</keyword>
<dbReference type="EMBL" id="JADCNM010000001">
    <property type="protein sequence ID" value="KAG0502024.1"/>
    <property type="molecule type" value="Genomic_DNA"/>
</dbReference>
<evidence type="ECO:0008006" key="12">
    <source>
        <dbReference type="Google" id="ProtNLM"/>
    </source>
</evidence>
<dbReference type="GO" id="GO:0015245">
    <property type="term" value="F:fatty acid transmembrane transporter activity"/>
    <property type="evidence" value="ECO:0007669"/>
    <property type="project" value="TreeGrafter"/>
</dbReference>
<gene>
    <name evidence="9" type="ORF">HPP92_002096</name>
    <name evidence="8" type="ORF">HPP92_027595</name>
</gene>
<evidence type="ECO:0000256" key="1">
    <source>
        <dbReference type="ARBA" id="ARBA00004141"/>
    </source>
</evidence>
<dbReference type="AlphaFoldDB" id="A0A835PCD8"/>
<feature type="transmembrane region" description="Helical" evidence="7">
    <location>
        <begin position="64"/>
        <end position="81"/>
    </location>
</feature>
<organism evidence="8 10">
    <name type="scientific">Vanilla planifolia</name>
    <name type="common">Vanilla</name>
    <dbReference type="NCBI Taxonomy" id="51239"/>
    <lineage>
        <taxon>Eukaryota</taxon>
        <taxon>Viridiplantae</taxon>
        <taxon>Streptophyta</taxon>
        <taxon>Embryophyta</taxon>
        <taxon>Tracheophyta</taxon>
        <taxon>Spermatophyta</taxon>
        <taxon>Magnoliopsida</taxon>
        <taxon>Liliopsida</taxon>
        <taxon>Asparagales</taxon>
        <taxon>Orchidaceae</taxon>
        <taxon>Vanilloideae</taxon>
        <taxon>Vanilleae</taxon>
        <taxon>Vanilla</taxon>
    </lineage>
</organism>
<dbReference type="Pfam" id="PF03647">
    <property type="entry name" value="Tmemb_14"/>
    <property type="match status" value="1"/>
</dbReference>
<dbReference type="PANTHER" id="PTHR12668:SF37">
    <property type="entry name" value="PROTEIN FATTY ACID EXPORT 2, CHLOROPLASTIC"/>
    <property type="match status" value="1"/>
</dbReference>
<evidence type="ECO:0000256" key="7">
    <source>
        <dbReference type="SAM" id="Phobius"/>
    </source>
</evidence>
<proteinExistence type="inferred from homology"/>
<feature type="transmembrane region" description="Helical" evidence="7">
    <location>
        <begin position="41"/>
        <end position="58"/>
    </location>
</feature>
<dbReference type="InterPro" id="IPR044890">
    <property type="entry name" value="TMEM14_sf"/>
</dbReference>
<keyword evidence="3 7" id="KW-0812">Transmembrane</keyword>
<comment type="subcellular location">
    <subcellularLocation>
        <location evidence="1">Membrane</location>
        <topology evidence="1">Multi-pass membrane protein</topology>
    </subcellularLocation>
</comment>
<comment type="similarity">
    <text evidence="2">Belongs to the TMEM14 family.</text>
</comment>
<evidence type="ECO:0000313" key="11">
    <source>
        <dbReference type="Proteomes" id="UP000639772"/>
    </source>
</evidence>
<evidence type="ECO:0000256" key="5">
    <source>
        <dbReference type="ARBA" id="ARBA00023136"/>
    </source>
</evidence>
<evidence type="ECO:0000313" key="8">
    <source>
        <dbReference type="EMBL" id="KAG0448953.1"/>
    </source>
</evidence>
<dbReference type="Gene3D" id="1.10.10.1740">
    <property type="entry name" value="Transmembrane protein 14-like"/>
    <property type="match status" value="1"/>
</dbReference>
<dbReference type="Proteomes" id="UP000636800">
    <property type="component" value="Unassembled WGS sequence"/>
</dbReference>
<protein>
    <recommendedName>
        <fullName evidence="12">Transmembrane protein 14</fullName>
    </recommendedName>
</protein>